<comment type="similarity">
    <text evidence="2">Belongs to the IucA/IucC family.</text>
</comment>
<comment type="caution">
    <text evidence="5">The sequence shown here is derived from an EMBL/GenBank/DDBJ whole genome shotgun (WGS) entry which is preliminary data.</text>
</comment>
<dbReference type="Proteomes" id="UP000281708">
    <property type="component" value="Unassembled WGS sequence"/>
</dbReference>
<dbReference type="GO" id="GO:0019290">
    <property type="term" value="P:siderophore biosynthetic process"/>
    <property type="evidence" value="ECO:0007669"/>
    <property type="project" value="InterPro"/>
</dbReference>
<evidence type="ECO:0000256" key="2">
    <source>
        <dbReference type="ARBA" id="ARBA00007832"/>
    </source>
</evidence>
<dbReference type="PANTHER" id="PTHR34384:SF6">
    <property type="entry name" value="STAPHYLOFERRIN B SYNTHASE"/>
    <property type="match status" value="1"/>
</dbReference>
<dbReference type="PANTHER" id="PTHR34384">
    <property type="entry name" value="L-2,3-DIAMINOPROPANOATE--CITRATE LIGASE"/>
    <property type="match status" value="1"/>
</dbReference>
<dbReference type="Pfam" id="PF06276">
    <property type="entry name" value="FhuF"/>
    <property type="match status" value="1"/>
</dbReference>
<dbReference type="AlphaFoldDB" id="A0A3L8P563"/>
<evidence type="ECO:0000259" key="3">
    <source>
        <dbReference type="Pfam" id="PF04183"/>
    </source>
</evidence>
<dbReference type="EMBL" id="RDBE01000003">
    <property type="protein sequence ID" value="RLV50321.1"/>
    <property type="molecule type" value="Genomic_DNA"/>
</dbReference>
<name>A0A3L8P563_9ACTN</name>
<dbReference type="InterPro" id="IPR007310">
    <property type="entry name" value="Aerobactin_biosyn_IucA/IucC_N"/>
</dbReference>
<evidence type="ECO:0000256" key="1">
    <source>
        <dbReference type="ARBA" id="ARBA00004924"/>
    </source>
</evidence>
<evidence type="ECO:0000313" key="6">
    <source>
        <dbReference type="Proteomes" id="UP000281708"/>
    </source>
</evidence>
<gene>
    <name evidence="5" type="ORF">D9V37_05110</name>
</gene>
<evidence type="ECO:0000313" key="5">
    <source>
        <dbReference type="EMBL" id="RLV50321.1"/>
    </source>
</evidence>
<organism evidence="5 6">
    <name type="scientific">Nocardioides mangrovicus</name>
    <dbReference type="NCBI Taxonomy" id="2478913"/>
    <lineage>
        <taxon>Bacteria</taxon>
        <taxon>Bacillati</taxon>
        <taxon>Actinomycetota</taxon>
        <taxon>Actinomycetes</taxon>
        <taxon>Propionibacteriales</taxon>
        <taxon>Nocardioidaceae</taxon>
        <taxon>Nocardioides</taxon>
    </lineage>
</organism>
<accession>A0A3L8P563</accession>
<proteinExistence type="inferred from homology"/>
<dbReference type="InterPro" id="IPR037455">
    <property type="entry name" value="LucA/IucC-like"/>
</dbReference>
<feature type="domain" description="Aerobactin siderophore biosynthesis IucA/IucC-like C-terminal" evidence="4">
    <location>
        <begin position="391"/>
        <end position="549"/>
    </location>
</feature>
<feature type="domain" description="Aerobactin siderophore biosynthesis IucA/IucC N-terminal" evidence="3">
    <location>
        <begin position="124"/>
        <end position="370"/>
    </location>
</feature>
<reference evidence="5 6" key="1">
    <citation type="submission" date="2018-10" db="EMBL/GenBank/DDBJ databases">
        <title>Marmoricola sp. 4Q3S-7 whole genome shotgun sequence.</title>
        <authorList>
            <person name="Li F."/>
        </authorList>
    </citation>
    <scope>NUCLEOTIDE SEQUENCE [LARGE SCALE GENOMIC DNA]</scope>
    <source>
        <strain evidence="5 6">4Q3S-7</strain>
    </source>
</reference>
<comment type="pathway">
    <text evidence="1">Siderophore biosynthesis.</text>
</comment>
<dbReference type="Pfam" id="PF04183">
    <property type="entry name" value="IucA_IucC"/>
    <property type="match status" value="1"/>
</dbReference>
<dbReference type="OrthoDB" id="495728at2"/>
<dbReference type="Gene3D" id="6.10.250.3370">
    <property type="match status" value="1"/>
</dbReference>
<sequence>MAAAHRHLVAKALAELSHERLLVPVEEGEGWWSLAADGEVTYRFRARLLPLEHWLVDPVTVTRLEDGVRTGIDAQRFVLDVRSRLPLPEATVPVYLEEIASTLAGRCWKDRPEAPTSAGLLEASFQEIEAAMTEGHPCFVANNGRLGWSAADHLAYAPETAAPVALVWLAVRRSRSVLALADDLGYEDLLAEELDPEVRAGFDQRLADLGLEAEDYLLMPCHPWQWEHKIAITYAPDVARRDIVRLGTAPDDYQAQQSVRTFYNRSRPERRYVKTALSVLNMGFLRGLSPAYMEHTPAINDWVAALVTDDETLQRHGFSVLREVAAVGYTQPSYAACGSTPYTKMLAALWRETPQVADGERLASMTSLLHVDAKGTPYAAALVEASGLEPEAWLRAYLDAYLVPVLHAFYAHHLVFMPHGENVILVLRDHVPVRVVMKDIGEEVAVLSPSTPLPPGVERIRADVPEELQLLSVHTDVVDCFLRFLSGVLDEAGTLPAEGFWAEVARCARDYQAAHPALAGRFAEHDLFAETFARSCLNRLQLRNNQQMVDLADPASALAIEGVLENPLAGR</sequence>
<keyword evidence="6" id="KW-1185">Reference proteome</keyword>
<protein>
    <submittedName>
        <fullName evidence="5">IucA/IucC family siderophore biosynthesis protein</fullName>
    </submittedName>
</protein>
<dbReference type="Gene3D" id="3.30.310.280">
    <property type="match status" value="1"/>
</dbReference>
<dbReference type="InterPro" id="IPR022770">
    <property type="entry name" value="IucA/IucC-like_C"/>
</dbReference>
<dbReference type="Gene3D" id="1.10.510.40">
    <property type="match status" value="1"/>
</dbReference>
<dbReference type="GO" id="GO:0016881">
    <property type="term" value="F:acid-amino acid ligase activity"/>
    <property type="evidence" value="ECO:0007669"/>
    <property type="project" value="UniProtKB-ARBA"/>
</dbReference>
<evidence type="ECO:0000259" key="4">
    <source>
        <dbReference type="Pfam" id="PF06276"/>
    </source>
</evidence>